<evidence type="ECO:0000313" key="2">
    <source>
        <dbReference type="Proteomes" id="UP001631969"/>
    </source>
</evidence>
<evidence type="ECO:0000313" key="1">
    <source>
        <dbReference type="EMBL" id="MFM9330860.1"/>
    </source>
</evidence>
<protein>
    <submittedName>
        <fullName evidence="1">Cytochrome c oxidase subunit II</fullName>
    </submittedName>
</protein>
<dbReference type="Proteomes" id="UP001631969">
    <property type="component" value="Unassembled WGS sequence"/>
</dbReference>
<keyword evidence="2" id="KW-1185">Reference proteome</keyword>
<gene>
    <name evidence="1" type="ORF">ACI1P1_21450</name>
</gene>
<reference evidence="1" key="1">
    <citation type="submission" date="2024-12" db="EMBL/GenBank/DDBJ databases">
        <authorList>
            <person name="Wu N."/>
        </authorList>
    </citation>
    <scope>NUCLEOTIDE SEQUENCE</scope>
    <source>
        <strain evidence="1">P15</strain>
    </source>
</reference>
<comment type="caution">
    <text evidence="1">The sequence shown here is derived from an EMBL/GenBank/DDBJ whole genome shotgun (WGS) entry which is preliminary data.</text>
</comment>
<proteinExistence type="predicted"/>
<name>A0ACC7P368_9BACL</name>
<organism evidence="1 2">
    <name type="scientific">Paenibacillus mesotrionivorans</name>
    <dbReference type="NCBI Taxonomy" id="3160968"/>
    <lineage>
        <taxon>Bacteria</taxon>
        <taxon>Bacillati</taxon>
        <taxon>Bacillota</taxon>
        <taxon>Bacilli</taxon>
        <taxon>Bacillales</taxon>
        <taxon>Paenibacillaceae</taxon>
        <taxon>Paenibacillus</taxon>
    </lineage>
</organism>
<sequence>MPIHRLEKIWLTFGIAMLAVFLAVLGIGAFAMGMEPPGSHGTHAVDPVTVSSEPPFDTPGLVQIGENEYNAYVLAFAFGFSPVDMEVPRGARVHFYITSQDVVHGFSIPRTTVNLMAVPGEINHMTYTFDKPGEYLVLCNEYCGISHEQMATRIVVK</sequence>
<accession>A0ACC7P368</accession>
<dbReference type="EMBL" id="JBJURJ010000015">
    <property type="protein sequence ID" value="MFM9330860.1"/>
    <property type="molecule type" value="Genomic_DNA"/>
</dbReference>